<evidence type="ECO:0000313" key="3">
    <source>
        <dbReference type="Proteomes" id="UP000198297"/>
    </source>
</evidence>
<keyword evidence="1" id="KW-0472">Membrane</keyword>
<gene>
    <name evidence="2" type="ORF">SAMN06266787_102128</name>
</gene>
<keyword evidence="1" id="KW-1133">Transmembrane helix</keyword>
<dbReference type="EMBL" id="FZNK01000002">
    <property type="protein sequence ID" value="SNR43826.1"/>
    <property type="molecule type" value="Genomic_DNA"/>
</dbReference>
<dbReference type="Proteomes" id="UP000198297">
    <property type="component" value="Unassembled WGS sequence"/>
</dbReference>
<organism evidence="2 3">
    <name type="scientific">Halorubrum ezzemoulense</name>
    <name type="common">Halorubrum chaoviator</name>
    <dbReference type="NCBI Taxonomy" id="337243"/>
    <lineage>
        <taxon>Archaea</taxon>
        <taxon>Methanobacteriati</taxon>
        <taxon>Methanobacteriota</taxon>
        <taxon>Stenosarchaea group</taxon>
        <taxon>Halobacteria</taxon>
        <taxon>Halobacteriales</taxon>
        <taxon>Haloferacaceae</taxon>
        <taxon>Halorubrum</taxon>
    </lineage>
</organism>
<evidence type="ECO:0000313" key="2">
    <source>
        <dbReference type="EMBL" id="SNR43826.1"/>
    </source>
</evidence>
<protein>
    <submittedName>
        <fullName evidence="2">Uncharacterized protein</fullName>
    </submittedName>
</protein>
<feature type="transmembrane region" description="Helical" evidence="1">
    <location>
        <begin position="12"/>
        <end position="36"/>
    </location>
</feature>
<evidence type="ECO:0000256" key="1">
    <source>
        <dbReference type="SAM" id="Phobius"/>
    </source>
</evidence>
<keyword evidence="1" id="KW-0812">Transmembrane</keyword>
<accession>A0A238WB64</accession>
<dbReference type="AlphaFoldDB" id="A0A238WB64"/>
<reference evidence="2 3" key="1">
    <citation type="submission" date="2017-06" db="EMBL/GenBank/DDBJ databases">
        <authorList>
            <person name="Kim H.J."/>
            <person name="Triplett B.A."/>
        </authorList>
    </citation>
    <scope>NUCLEOTIDE SEQUENCE [LARGE SCALE GENOMIC DNA]</scope>
    <source>
        <strain evidence="2 3">DSM 19316</strain>
    </source>
</reference>
<sequence>MILEAAVTEPLPISATAGAILLASLALVVVWIAYLYR</sequence>
<name>A0A238WB64_HALEZ</name>
<proteinExistence type="predicted"/>